<sequence length="241" mass="25895">MAELSVHSRRTQRLFSLCGGNPGPVSLCGGSLSRSVCHSSRDSRPMDTSAACSSSIPPMRGPKSTRMRGGCRRQRQYHLGSSPTAMLPHTPGGSPRVALLRPTRSITHPPHIRHFSSFANHLDPSLHNANAGGCFSRPRRSPVPGLWRGRLRSGPVEPLPVIHIDPNPSSEQSVARYPIPDDEAGSKSMATSLPSVLSCRDHRSPPSARSLCRAFLVHACTTSTLSNVSIPAAVSFAFAKR</sequence>
<accession>A0AAD7CDU0</accession>
<dbReference type="Proteomes" id="UP001221142">
    <property type="component" value="Unassembled WGS sequence"/>
</dbReference>
<organism evidence="2 3">
    <name type="scientific">Roridomyces roridus</name>
    <dbReference type="NCBI Taxonomy" id="1738132"/>
    <lineage>
        <taxon>Eukaryota</taxon>
        <taxon>Fungi</taxon>
        <taxon>Dikarya</taxon>
        <taxon>Basidiomycota</taxon>
        <taxon>Agaricomycotina</taxon>
        <taxon>Agaricomycetes</taxon>
        <taxon>Agaricomycetidae</taxon>
        <taxon>Agaricales</taxon>
        <taxon>Marasmiineae</taxon>
        <taxon>Mycenaceae</taxon>
        <taxon>Roridomyces</taxon>
    </lineage>
</organism>
<evidence type="ECO:0000256" key="1">
    <source>
        <dbReference type="SAM" id="MobiDB-lite"/>
    </source>
</evidence>
<reference evidence="2" key="1">
    <citation type="submission" date="2023-03" db="EMBL/GenBank/DDBJ databases">
        <title>Massive genome expansion in bonnet fungi (Mycena s.s.) driven by repeated elements and novel gene families across ecological guilds.</title>
        <authorList>
            <consortium name="Lawrence Berkeley National Laboratory"/>
            <person name="Harder C.B."/>
            <person name="Miyauchi S."/>
            <person name="Viragh M."/>
            <person name="Kuo A."/>
            <person name="Thoen E."/>
            <person name="Andreopoulos B."/>
            <person name="Lu D."/>
            <person name="Skrede I."/>
            <person name="Drula E."/>
            <person name="Henrissat B."/>
            <person name="Morin E."/>
            <person name="Kohler A."/>
            <person name="Barry K."/>
            <person name="LaButti K."/>
            <person name="Morin E."/>
            <person name="Salamov A."/>
            <person name="Lipzen A."/>
            <person name="Mereny Z."/>
            <person name="Hegedus B."/>
            <person name="Baldrian P."/>
            <person name="Stursova M."/>
            <person name="Weitz H."/>
            <person name="Taylor A."/>
            <person name="Grigoriev I.V."/>
            <person name="Nagy L.G."/>
            <person name="Martin F."/>
            <person name="Kauserud H."/>
        </authorList>
    </citation>
    <scope>NUCLEOTIDE SEQUENCE</scope>
    <source>
        <strain evidence="2">9284</strain>
    </source>
</reference>
<comment type="caution">
    <text evidence="2">The sequence shown here is derived from an EMBL/GenBank/DDBJ whole genome shotgun (WGS) entry which is preliminary data.</text>
</comment>
<evidence type="ECO:0000313" key="3">
    <source>
        <dbReference type="Proteomes" id="UP001221142"/>
    </source>
</evidence>
<feature type="region of interest" description="Disordered" evidence="1">
    <location>
        <begin position="39"/>
        <end position="69"/>
    </location>
</feature>
<gene>
    <name evidence="2" type="ORF">FB45DRAFT_176754</name>
</gene>
<dbReference type="EMBL" id="JARKIF010000002">
    <property type="protein sequence ID" value="KAJ7646467.1"/>
    <property type="molecule type" value="Genomic_DNA"/>
</dbReference>
<evidence type="ECO:0000313" key="2">
    <source>
        <dbReference type="EMBL" id="KAJ7646467.1"/>
    </source>
</evidence>
<protein>
    <submittedName>
        <fullName evidence="2">Uncharacterized protein</fullName>
    </submittedName>
</protein>
<proteinExistence type="predicted"/>
<dbReference type="AlphaFoldDB" id="A0AAD7CDU0"/>
<feature type="region of interest" description="Disordered" evidence="1">
    <location>
        <begin position="165"/>
        <end position="191"/>
    </location>
</feature>
<keyword evidence="3" id="KW-1185">Reference proteome</keyword>
<name>A0AAD7CDU0_9AGAR</name>